<dbReference type="Proteomes" id="UP000215914">
    <property type="component" value="Unassembled WGS sequence"/>
</dbReference>
<dbReference type="EMBL" id="MNCJ02000322">
    <property type="protein sequence ID" value="KAF5797691.1"/>
    <property type="molecule type" value="Genomic_DNA"/>
</dbReference>
<evidence type="ECO:0000313" key="2">
    <source>
        <dbReference type="Proteomes" id="UP000215914"/>
    </source>
</evidence>
<reference evidence="1" key="1">
    <citation type="journal article" date="2017" name="Nature">
        <title>The sunflower genome provides insights into oil metabolism, flowering and Asterid evolution.</title>
        <authorList>
            <person name="Badouin H."/>
            <person name="Gouzy J."/>
            <person name="Grassa C.J."/>
            <person name="Murat F."/>
            <person name="Staton S.E."/>
            <person name="Cottret L."/>
            <person name="Lelandais-Briere C."/>
            <person name="Owens G.L."/>
            <person name="Carrere S."/>
            <person name="Mayjonade B."/>
            <person name="Legrand L."/>
            <person name="Gill N."/>
            <person name="Kane N.C."/>
            <person name="Bowers J.E."/>
            <person name="Hubner S."/>
            <person name="Bellec A."/>
            <person name="Berard A."/>
            <person name="Berges H."/>
            <person name="Blanchet N."/>
            <person name="Boniface M.C."/>
            <person name="Brunel D."/>
            <person name="Catrice O."/>
            <person name="Chaidir N."/>
            <person name="Claudel C."/>
            <person name="Donnadieu C."/>
            <person name="Faraut T."/>
            <person name="Fievet G."/>
            <person name="Helmstetter N."/>
            <person name="King M."/>
            <person name="Knapp S.J."/>
            <person name="Lai Z."/>
            <person name="Le Paslier M.C."/>
            <person name="Lippi Y."/>
            <person name="Lorenzon L."/>
            <person name="Mandel J.R."/>
            <person name="Marage G."/>
            <person name="Marchand G."/>
            <person name="Marquand E."/>
            <person name="Bret-Mestries E."/>
            <person name="Morien E."/>
            <person name="Nambeesan S."/>
            <person name="Nguyen T."/>
            <person name="Pegot-Espagnet P."/>
            <person name="Pouilly N."/>
            <person name="Raftis F."/>
            <person name="Sallet E."/>
            <person name="Schiex T."/>
            <person name="Thomas J."/>
            <person name="Vandecasteele C."/>
            <person name="Vares D."/>
            <person name="Vear F."/>
            <person name="Vautrin S."/>
            <person name="Crespi M."/>
            <person name="Mangin B."/>
            <person name="Burke J.M."/>
            <person name="Salse J."/>
            <person name="Munos S."/>
            <person name="Vincourt P."/>
            <person name="Rieseberg L.H."/>
            <person name="Langlade N.B."/>
        </authorList>
    </citation>
    <scope>NUCLEOTIDE SEQUENCE</scope>
    <source>
        <tissue evidence="1">Leaves</tissue>
    </source>
</reference>
<protein>
    <submittedName>
        <fullName evidence="1">Uncharacterized protein</fullName>
    </submittedName>
</protein>
<comment type="caution">
    <text evidence="1">The sequence shown here is derived from an EMBL/GenBank/DDBJ whole genome shotgun (WGS) entry which is preliminary data.</text>
</comment>
<reference evidence="1" key="2">
    <citation type="submission" date="2020-06" db="EMBL/GenBank/DDBJ databases">
        <title>Helianthus annuus Genome sequencing and assembly Release 2.</title>
        <authorList>
            <person name="Gouzy J."/>
            <person name="Langlade N."/>
            <person name="Munos S."/>
        </authorList>
    </citation>
    <scope>NUCLEOTIDE SEQUENCE</scope>
    <source>
        <tissue evidence="1">Leaves</tissue>
    </source>
</reference>
<dbReference type="AlphaFoldDB" id="A0A9K3NEY8"/>
<evidence type="ECO:0000313" key="1">
    <source>
        <dbReference type="EMBL" id="KAF5797691.1"/>
    </source>
</evidence>
<keyword evidence="2" id="KW-1185">Reference proteome</keyword>
<name>A0A9K3NEY8_HELAN</name>
<sequence>MFRKCLIISCSRWVLLKSRFQSALIDVGGHARKLDASFEILQEAKNNKGIVGIISYS</sequence>
<organism evidence="1 2">
    <name type="scientific">Helianthus annuus</name>
    <name type="common">Common sunflower</name>
    <dbReference type="NCBI Taxonomy" id="4232"/>
    <lineage>
        <taxon>Eukaryota</taxon>
        <taxon>Viridiplantae</taxon>
        <taxon>Streptophyta</taxon>
        <taxon>Embryophyta</taxon>
        <taxon>Tracheophyta</taxon>
        <taxon>Spermatophyta</taxon>
        <taxon>Magnoliopsida</taxon>
        <taxon>eudicotyledons</taxon>
        <taxon>Gunneridae</taxon>
        <taxon>Pentapetalae</taxon>
        <taxon>asterids</taxon>
        <taxon>campanulids</taxon>
        <taxon>Asterales</taxon>
        <taxon>Asteraceae</taxon>
        <taxon>Asteroideae</taxon>
        <taxon>Heliantheae alliance</taxon>
        <taxon>Heliantheae</taxon>
        <taxon>Helianthus</taxon>
    </lineage>
</organism>
<proteinExistence type="predicted"/>
<dbReference type="Gramene" id="mRNA:HanXRQr2_Chr07g0283621">
    <property type="protein sequence ID" value="mRNA:HanXRQr2_Chr07g0283621"/>
    <property type="gene ID" value="HanXRQr2_Chr07g0283621"/>
</dbReference>
<gene>
    <name evidence="1" type="ORF">HanXRQr2_Chr07g0283621</name>
</gene>
<accession>A0A9K3NEY8</accession>